<reference evidence="2 3" key="1">
    <citation type="submission" date="2020-08" db="EMBL/GenBank/DDBJ databases">
        <title>Whole genome shotgun sequence of Actinocatenispora thailandica NBRC 105041.</title>
        <authorList>
            <person name="Komaki H."/>
            <person name="Tamura T."/>
        </authorList>
    </citation>
    <scope>NUCLEOTIDE SEQUENCE [LARGE SCALE GENOMIC DNA]</scope>
    <source>
        <strain evidence="2 3">NBRC 105041</strain>
    </source>
</reference>
<evidence type="ECO:0000313" key="2">
    <source>
        <dbReference type="EMBL" id="BCJ38226.1"/>
    </source>
</evidence>
<protein>
    <recommendedName>
        <fullName evidence="1">DUF4097 domain-containing protein</fullName>
    </recommendedName>
</protein>
<evidence type="ECO:0000259" key="1">
    <source>
        <dbReference type="Pfam" id="PF13349"/>
    </source>
</evidence>
<name>A0A7R7I051_9ACTN</name>
<organism evidence="2 3">
    <name type="scientific">Actinocatenispora thailandica</name>
    <dbReference type="NCBI Taxonomy" id="227318"/>
    <lineage>
        <taxon>Bacteria</taxon>
        <taxon>Bacillati</taxon>
        <taxon>Actinomycetota</taxon>
        <taxon>Actinomycetes</taxon>
        <taxon>Micromonosporales</taxon>
        <taxon>Micromonosporaceae</taxon>
        <taxon>Actinocatenispora</taxon>
    </lineage>
</organism>
<dbReference type="PROSITE" id="PS51257">
    <property type="entry name" value="PROKAR_LIPOPROTEIN"/>
    <property type="match status" value="1"/>
</dbReference>
<proteinExistence type="predicted"/>
<dbReference type="EMBL" id="AP023355">
    <property type="protein sequence ID" value="BCJ38226.1"/>
    <property type="molecule type" value="Genomic_DNA"/>
</dbReference>
<dbReference type="InterPro" id="IPR025164">
    <property type="entry name" value="Toastrack_DUF4097"/>
</dbReference>
<dbReference type="AlphaFoldDB" id="A0A7R7I051"/>
<dbReference type="Proteomes" id="UP000611640">
    <property type="component" value="Chromosome"/>
</dbReference>
<dbReference type="RefSeq" id="WP_203964295.1">
    <property type="nucleotide sequence ID" value="NZ_AP023355.1"/>
</dbReference>
<gene>
    <name evidence="2" type="ORF">Athai_57290</name>
</gene>
<keyword evidence="3" id="KW-1185">Reference proteome</keyword>
<sequence length="247" mass="25852">MRVRNGLALVALLLAGGALTGCSMDVGLSGKTTHSVRSFDLSADSLTVLADNDVTVVPGKAGAVTVDRWLTGKAANRASWQLHGDELRVTAPCVGVNLNCGARYRVTVPADLAVSLSTDYGEVSAEGLTGGLNVAAEHGDVRLSRMSGPIRVSTDYGQVSADQLRSDDVMARSDNGDISLKFRTAPTRATARSTYGEISLTVPDSSYHVVTQTKYGDVVSQLTDEPDAKRALTAETDNGDVAIHTTG</sequence>
<feature type="domain" description="DUF4097" evidence="1">
    <location>
        <begin position="51"/>
        <end position="245"/>
    </location>
</feature>
<accession>A0A7R7I051</accession>
<dbReference type="KEGG" id="atl:Athai_57290"/>
<evidence type="ECO:0000313" key="3">
    <source>
        <dbReference type="Proteomes" id="UP000611640"/>
    </source>
</evidence>
<dbReference type="Pfam" id="PF13349">
    <property type="entry name" value="DUF4097"/>
    <property type="match status" value="1"/>
</dbReference>